<accession>A0ABY7G1U1</accession>
<keyword evidence="3" id="KW-1185">Reference proteome</keyword>
<dbReference type="Pfam" id="PF17921">
    <property type="entry name" value="Integrase_H2C2"/>
    <property type="match status" value="1"/>
</dbReference>
<dbReference type="Gene3D" id="3.30.420.10">
    <property type="entry name" value="Ribonuclease H-like superfamily/Ribonuclease H"/>
    <property type="match status" value="1"/>
</dbReference>
<dbReference type="InterPro" id="IPR041588">
    <property type="entry name" value="Integrase_H2C2"/>
</dbReference>
<evidence type="ECO:0000313" key="2">
    <source>
        <dbReference type="EMBL" id="WAR26976.1"/>
    </source>
</evidence>
<dbReference type="InterPro" id="IPR036397">
    <property type="entry name" value="RNaseH_sf"/>
</dbReference>
<reference evidence="2" key="1">
    <citation type="submission" date="2022-11" db="EMBL/GenBank/DDBJ databases">
        <title>Centuries of genome instability and evolution in soft-shell clam transmissible cancer (bioRxiv).</title>
        <authorList>
            <person name="Hart S.F.M."/>
            <person name="Yonemitsu M.A."/>
            <person name="Giersch R.M."/>
            <person name="Beal B.F."/>
            <person name="Arriagada G."/>
            <person name="Davis B.W."/>
            <person name="Ostrander E.A."/>
            <person name="Goff S.P."/>
            <person name="Metzger M.J."/>
        </authorList>
    </citation>
    <scope>NUCLEOTIDE SEQUENCE</scope>
    <source>
        <strain evidence="2">MELC-2E11</strain>
        <tissue evidence="2">Siphon/mantle</tissue>
    </source>
</reference>
<protein>
    <submittedName>
        <fullName evidence="2">YRD6-like protein</fullName>
    </submittedName>
</protein>
<proteinExistence type="predicted"/>
<name>A0ABY7G1U1_MYAAR</name>
<dbReference type="InterPro" id="IPR012337">
    <property type="entry name" value="RNaseH-like_sf"/>
</dbReference>
<evidence type="ECO:0000259" key="1">
    <source>
        <dbReference type="Pfam" id="PF17921"/>
    </source>
</evidence>
<dbReference type="SUPFAM" id="SSF53098">
    <property type="entry name" value="Ribonuclease H-like"/>
    <property type="match status" value="1"/>
</dbReference>
<organism evidence="2 3">
    <name type="scientific">Mya arenaria</name>
    <name type="common">Soft-shell clam</name>
    <dbReference type="NCBI Taxonomy" id="6604"/>
    <lineage>
        <taxon>Eukaryota</taxon>
        <taxon>Metazoa</taxon>
        <taxon>Spiralia</taxon>
        <taxon>Lophotrochozoa</taxon>
        <taxon>Mollusca</taxon>
        <taxon>Bivalvia</taxon>
        <taxon>Autobranchia</taxon>
        <taxon>Heteroconchia</taxon>
        <taxon>Euheterodonta</taxon>
        <taxon>Imparidentia</taxon>
        <taxon>Neoheterodontei</taxon>
        <taxon>Myida</taxon>
        <taxon>Myoidea</taxon>
        <taxon>Myidae</taxon>
        <taxon>Mya</taxon>
    </lineage>
</organism>
<dbReference type="PANTHER" id="PTHR37984">
    <property type="entry name" value="PROTEIN CBG26694"/>
    <property type="match status" value="1"/>
</dbReference>
<sequence length="252" mass="29251">MIHSLVSEHPMDDKQLQIIENETENDDELQLLTKTLVLRLKDEIHIIDGMLFFNEIIIIPIEMRREIIMKLHESHLGISKTKARASESVNWPRMKLDIEEICSKCTICNMYKRSNTKEPLLQHGLPLGPWQKLGIDLMQYRNRDYLRLLNGKNAPTVERHIMAIFAVHGWPQQIVADNMPFNSEHFRTFCEKHSIKITTASPTYSQSNGQVERYVGIIKSLLRKTHENGQDESIALQEYRNTPITGCEYSPV</sequence>
<dbReference type="PANTHER" id="PTHR37984:SF7">
    <property type="entry name" value="INTEGRASE CATALYTIC DOMAIN-CONTAINING PROTEIN"/>
    <property type="match status" value="1"/>
</dbReference>
<gene>
    <name evidence="2" type="ORF">MAR_012680</name>
</gene>
<dbReference type="EMBL" id="CP111025">
    <property type="protein sequence ID" value="WAR26976.1"/>
    <property type="molecule type" value="Genomic_DNA"/>
</dbReference>
<feature type="domain" description="Integrase zinc-binding" evidence="1">
    <location>
        <begin position="59"/>
        <end position="113"/>
    </location>
</feature>
<dbReference type="Proteomes" id="UP001164746">
    <property type="component" value="Chromosome 14"/>
</dbReference>
<evidence type="ECO:0000313" key="3">
    <source>
        <dbReference type="Proteomes" id="UP001164746"/>
    </source>
</evidence>
<dbReference type="InterPro" id="IPR050951">
    <property type="entry name" value="Retrovirus_Pol_polyprotein"/>
</dbReference>
<dbReference type="Gene3D" id="1.10.340.70">
    <property type="match status" value="1"/>
</dbReference>